<keyword evidence="2" id="KW-1185">Reference proteome</keyword>
<comment type="caution">
    <text evidence="1">The sequence shown here is derived from an EMBL/GenBank/DDBJ whole genome shotgun (WGS) entry which is preliminary data.</text>
</comment>
<dbReference type="EC" id="2.6.1.9" evidence="1"/>
<evidence type="ECO:0000313" key="2">
    <source>
        <dbReference type="Proteomes" id="UP001308776"/>
    </source>
</evidence>
<proteinExistence type="predicted"/>
<accession>A0ABU6FMP2</accession>
<organism evidence="1 2">
    <name type="scientific">Acidithiobacillus ferriphilus</name>
    <dbReference type="NCBI Taxonomy" id="1689834"/>
    <lineage>
        <taxon>Bacteria</taxon>
        <taxon>Pseudomonadati</taxon>
        <taxon>Pseudomonadota</taxon>
        <taxon>Acidithiobacillia</taxon>
        <taxon>Acidithiobacillales</taxon>
        <taxon>Acidithiobacillaceae</taxon>
        <taxon>Acidithiobacillus</taxon>
    </lineage>
</organism>
<protein>
    <submittedName>
        <fullName evidence="1">Histidinol-phosphate transaminase</fullName>
        <ecNumber evidence="1">2.6.1.9</ecNumber>
    </submittedName>
</protein>
<dbReference type="GO" id="GO:0004400">
    <property type="term" value="F:histidinol-phosphate transaminase activity"/>
    <property type="evidence" value="ECO:0007669"/>
    <property type="project" value="UniProtKB-EC"/>
</dbReference>
<dbReference type="Proteomes" id="UP001308776">
    <property type="component" value="Unassembled WGS sequence"/>
</dbReference>
<sequence>MNELWSDCIRSLEPYTPGEQPSIAGLIKLNTNENPYPPSPAVLSALQSMINADLRLYPDPEGCALKQAIAEMYGL</sequence>
<keyword evidence="1" id="KW-0808">Transferase</keyword>
<dbReference type="SUPFAM" id="SSF53383">
    <property type="entry name" value="PLP-dependent transferases"/>
    <property type="match status" value="1"/>
</dbReference>
<gene>
    <name evidence="1" type="ORF">OW717_02245</name>
</gene>
<dbReference type="InterPro" id="IPR015422">
    <property type="entry name" value="PyrdxlP-dep_Trfase_small"/>
</dbReference>
<dbReference type="InterPro" id="IPR015421">
    <property type="entry name" value="PyrdxlP-dep_Trfase_major"/>
</dbReference>
<dbReference type="Gene3D" id="3.90.1150.10">
    <property type="entry name" value="Aspartate Aminotransferase, domain 1"/>
    <property type="match status" value="1"/>
</dbReference>
<dbReference type="EMBL" id="JAQGFR010000054">
    <property type="protein sequence ID" value="MEB8512861.1"/>
    <property type="molecule type" value="Genomic_DNA"/>
</dbReference>
<keyword evidence="1" id="KW-0032">Aminotransferase</keyword>
<name>A0ABU6FMP2_9PROT</name>
<feature type="non-terminal residue" evidence="1">
    <location>
        <position position="75"/>
    </location>
</feature>
<dbReference type="InterPro" id="IPR015424">
    <property type="entry name" value="PyrdxlP-dep_Trfase"/>
</dbReference>
<dbReference type="Gene3D" id="3.40.640.10">
    <property type="entry name" value="Type I PLP-dependent aspartate aminotransferase-like (Major domain)"/>
    <property type="match status" value="1"/>
</dbReference>
<evidence type="ECO:0000313" key="1">
    <source>
        <dbReference type="EMBL" id="MEB8512861.1"/>
    </source>
</evidence>
<reference evidence="1 2" key="1">
    <citation type="submission" date="2022-11" db="EMBL/GenBank/DDBJ databases">
        <title>Comparative genomics analysis of Acidithiobacillus ferriphilus.</title>
        <authorList>
            <person name="Ma L."/>
        </authorList>
    </citation>
    <scope>NUCLEOTIDE SEQUENCE [LARGE SCALE GENOMIC DNA]</scope>
    <source>
        <strain evidence="1 2">DY15</strain>
    </source>
</reference>